<protein>
    <recommendedName>
        <fullName evidence="8">Peptidoglycan-associated lipoprotein</fullName>
        <shortName evidence="8">PAL</shortName>
    </recommendedName>
</protein>
<reference evidence="11 12" key="1">
    <citation type="submission" date="2018-04" db="EMBL/GenBank/DDBJ databases">
        <title>Genomic Encyclopedia of Type Strains, Phase III (KMG-III): the genomes of soil and plant-associated and newly described type strains.</title>
        <authorList>
            <person name="Whitman W."/>
        </authorList>
    </citation>
    <scope>NUCLEOTIDE SEQUENCE [LARGE SCALE GENOMIC DNA]</scope>
    <source>
        <strain evidence="11 12">KA25</strain>
    </source>
</reference>
<keyword evidence="12" id="KW-1185">Reference proteome</keyword>
<dbReference type="PROSITE" id="PS51257">
    <property type="entry name" value="PROKAR_LIPOPROTEIN"/>
    <property type="match status" value="1"/>
</dbReference>
<feature type="signal peptide" evidence="9">
    <location>
        <begin position="1"/>
        <end position="17"/>
    </location>
</feature>
<dbReference type="GO" id="GO:0051301">
    <property type="term" value="P:cell division"/>
    <property type="evidence" value="ECO:0007669"/>
    <property type="project" value="UniProtKB-UniRule"/>
</dbReference>
<dbReference type="Pfam" id="PF00691">
    <property type="entry name" value="OmpA"/>
    <property type="match status" value="1"/>
</dbReference>
<evidence type="ECO:0000256" key="9">
    <source>
        <dbReference type="SAM" id="SignalP"/>
    </source>
</evidence>
<keyword evidence="3 8" id="KW-0472">Membrane</keyword>
<dbReference type="InterPro" id="IPR039001">
    <property type="entry name" value="Pal"/>
</dbReference>
<dbReference type="PRINTS" id="PR01021">
    <property type="entry name" value="OMPADOMAIN"/>
</dbReference>
<dbReference type="PROSITE" id="PS51123">
    <property type="entry name" value="OMPA_2"/>
    <property type="match status" value="1"/>
</dbReference>
<keyword evidence="5 8" id="KW-0998">Cell outer membrane</keyword>
<dbReference type="PANTHER" id="PTHR30329:SF21">
    <property type="entry name" value="LIPOPROTEIN YIAD-RELATED"/>
    <property type="match status" value="1"/>
</dbReference>
<evidence type="ECO:0000256" key="2">
    <source>
        <dbReference type="ARBA" id="ARBA00022729"/>
    </source>
</evidence>
<dbReference type="Proteomes" id="UP000244060">
    <property type="component" value="Unassembled WGS sequence"/>
</dbReference>
<dbReference type="InterPro" id="IPR006664">
    <property type="entry name" value="OMP_bac"/>
</dbReference>
<feature type="chain" id="PRO_5015499316" description="Peptidoglycan-associated lipoprotein" evidence="9">
    <location>
        <begin position="18"/>
        <end position="182"/>
    </location>
</feature>
<comment type="subcellular location">
    <subcellularLocation>
        <location evidence="8">Cell outer membrane</location>
        <topology evidence="8">Lipid-anchor</topology>
    </subcellularLocation>
</comment>
<dbReference type="InterPro" id="IPR006665">
    <property type="entry name" value="OmpA-like"/>
</dbReference>
<keyword evidence="6 8" id="KW-0449">Lipoprotein</keyword>
<proteinExistence type="inferred from homology"/>
<evidence type="ECO:0000256" key="8">
    <source>
        <dbReference type="HAMAP-Rule" id="MF_02204"/>
    </source>
</evidence>
<dbReference type="InterPro" id="IPR036737">
    <property type="entry name" value="OmpA-like_sf"/>
</dbReference>
<dbReference type="NCBIfam" id="TIGR02802">
    <property type="entry name" value="Pal_lipo"/>
    <property type="match status" value="1"/>
</dbReference>
<dbReference type="SUPFAM" id="SSF103088">
    <property type="entry name" value="OmpA-like"/>
    <property type="match status" value="1"/>
</dbReference>
<organism evidence="11 12">
    <name type="scientific">Cereibacter azotoformans</name>
    <dbReference type="NCBI Taxonomy" id="43057"/>
    <lineage>
        <taxon>Bacteria</taxon>
        <taxon>Pseudomonadati</taxon>
        <taxon>Pseudomonadota</taxon>
        <taxon>Alphaproteobacteria</taxon>
        <taxon>Rhodobacterales</taxon>
        <taxon>Paracoccaceae</taxon>
        <taxon>Cereibacter</taxon>
    </lineage>
</organism>
<dbReference type="OrthoDB" id="9809164at2"/>
<dbReference type="AlphaFoldDB" id="A0A2T5JXI2"/>
<name>A0A2T5JXI2_9RHOB</name>
<dbReference type="Gene3D" id="3.30.1330.60">
    <property type="entry name" value="OmpA-like domain"/>
    <property type="match status" value="1"/>
</dbReference>
<evidence type="ECO:0000313" key="11">
    <source>
        <dbReference type="EMBL" id="PTR14874.1"/>
    </source>
</evidence>
<comment type="subunit">
    <text evidence="8">The Tol-Pal system is composed of five core proteins: the inner membrane proteins TolA, TolQ and TolR, the periplasmic protein TolB and the outer membrane protein Pal. They form a network linking the inner and outer membranes and the peptidoglycan layer.</text>
</comment>
<keyword evidence="4 8" id="KW-0564">Palmitate</keyword>
<evidence type="ECO:0000256" key="3">
    <source>
        <dbReference type="ARBA" id="ARBA00023136"/>
    </source>
</evidence>
<comment type="similarity">
    <text evidence="8">Belongs to the Pal lipoprotein family.</text>
</comment>
<dbReference type="PROSITE" id="PS01068">
    <property type="entry name" value="OMPA_1"/>
    <property type="match status" value="1"/>
</dbReference>
<sequence>MTHLPKALILLAALGLAACNNPDRYGAGGAGGAGGTGGYGAGGYGAGGIDSQGLGGPSDPRSIAYFQQTLGDRVFFLVDQSTLNDSARATLDTQSQWLMANADYAIIIEGHADEQGTREYNLALGARRASAVQDYLISKGIAPSRMKTVSYGKERPVEVCSTEECYSKNRRAVTVLSMGAGV</sequence>
<evidence type="ECO:0000256" key="7">
    <source>
        <dbReference type="ARBA" id="ARBA00023306"/>
    </source>
</evidence>
<comment type="caution">
    <text evidence="11">The sequence shown here is derived from an EMBL/GenBank/DDBJ whole genome shotgun (WGS) entry which is preliminary data.</text>
</comment>
<feature type="domain" description="OmpA-like" evidence="10">
    <location>
        <begin position="63"/>
        <end position="180"/>
    </location>
</feature>
<evidence type="ECO:0000256" key="1">
    <source>
        <dbReference type="ARBA" id="ARBA00022618"/>
    </source>
</evidence>
<evidence type="ECO:0000256" key="4">
    <source>
        <dbReference type="ARBA" id="ARBA00023139"/>
    </source>
</evidence>
<evidence type="ECO:0000256" key="6">
    <source>
        <dbReference type="ARBA" id="ARBA00023288"/>
    </source>
</evidence>
<dbReference type="HAMAP" id="MF_02204">
    <property type="entry name" value="Pal"/>
    <property type="match status" value="1"/>
</dbReference>
<evidence type="ECO:0000259" key="10">
    <source>
        <dbReference type="PROSITE" id="PS51123"/>
    </source>
</evidence>
<keyword evidence="2 8" id="KW-0732">Signal</keyword>
<dbReference type="InterPro" id="IPR050330">
    <property type="entry name" value="Bact_OuterMem_StrucFunc"/>
</dbReference>
<dbReference type="CDD" id="cd07185">
    <property type="entry name" value="OmpA_C-like"/>
    <property type="match status" value="1"/>
</dbReference>
<gene>
    <name evidence="8" type="primary">pal</name>
    <name evidence="11" type="ORF">C8J28_11517</name>
</gene>
<accession>A0A2T5JXI2</accession>
<dbReference type="InterPro" id="IPR014169">
    <property type="entry name" value="Pal_lipo_C"/>
</dbReference>
<dbReference type="InterPro" id="IPR006690">
    <property type="entry name" value="OMPA-like_CS"/>
</dbReference>
<comment type="function">
    <text evidence="8">Part of the Tol-Pal system, which plays a role in outer membrane invagination during cell division and is important for maintaining outer membrane integrity.</text>
</comment>
<dbReference type="EMBL" id="QAOT01000015">
    <property type="protein sequence ID" value="PTR14874.1"/>
    <property type="molecule type" value="Genomic_DNA"/>
</dbReference>
<dbReference type="RefSeq" id="WP_101342098.1">
    <property type="nucleotide sequence ID" value="NZ_CP090021.1"/>
</dbReference>
<evidence type="ECO:0000256" key="5">
    <source>
        <dbReference type="ARBA" id="ARBA00023237"/>
    </source>
</evidence>
<dbReference type="GO" id="GO:0009279">
    <property type="term" value="C:cell outer membrane"/>
    <property type="evidence" value="ECO:0007669"/>
    <property type="project" value="UniProtKB-SubCell"/>
</dbReference>
<keyword evidence="1 8" id="KW-0132">Cell division</keyword>
<keyword evidence="7 8" id="KW-0131">Cell cycle</keyword>
<dbReference type="PANTHER" id="PTHR30329">
    <property type="entry name" value="STATOR ELEMENT OF FLAGELLAR MOTOR COMPLEX"/>
    <property type="match status" value="1"/>
</dbReference>
<evidence type="ECO:0000313" key="12">
    <source>
        <dbReference type="Proteomes" id="UP000244060"/>
    </source>
</evidence>